<protein>
    <submittedName>
        <fullName evidence="1">Uncharacterized protein</fullName>
    </submittedName>
</protein>
<dbReference type="Proteomes" id="UP000188388">
    <property type="component" value="Unassembled WGS sequence"/>
</dbReference>
<dbReference type="AlphaFoldDB" id="A0A1R3VDE6"/>
<proteinExistence type="predicted"/>
<reference evidence="2" key="1">
    <citation type="submission" date="2017-01" db="EMBL/GenBank/DDBJ databases">
        <authorList>
            <person name="Brunel B."/>
        </authorList>
    </citation>
    <scope>NUCLEOTIDE SEQUENCE [LARGE SCALE GENOMIC DNA]</scope>
</reference>
<organism evidence="1 2">
    <name type="scientific">Mesorhizobium prunaredense</name>
    <dbReference type="NCBI Taxonomy" id="1631249"/>
    <lineage>
        <taxon>Bacteria</taxon>
        <taxon>Pseudomonadati</taxon>
        <taxon>Pseudomonadota</taxon>
        <taxon>Alphaproteobacteria</taxon>
        <taxon>Hyphomicrobiales</taxon>
        <taxon>Phyllobacteriaceae</taxon>
        <taxon>Mesorhizobium</taxon>
    </lineage>
</organism>
<evidence type="ECO:0000313" key="1">
    <source>
        <dbReference type="EMBL" id="SIT57829.1"/>
    </source>
</evidence>
<keyword evidence="2" id="KW-1185">Reference proteome</keyword>
<sequence length="65" mass="7633">MPQDSLYGKPPRDFQKVDAQKTRQFSRIAHFEKWHGFMNWPFREMARAAGLEPTTCGFGDRRSTN</sequence>
<dbReference type="EMBL" id="FTPD01000035">
    <property type="protein sequence ID" value="SIT57829.1"/>
    <property type="molecule type" value="Genomic_DNA"/>
</dbReference>
<evidence type="ECO:0000313" key="2">
    <source>
        <dbReference type="Proteomes" id="UP000188388"/>
    </source>
</evidence>
<accession>A0A1R3VDE6</accession>
<gene>
    <name evidence="1" type="ORF">BQ8794_400014</name>
</gene>
<name>A0A1R3VDE6_9HYPH</name>